<evidence type="ECO:0000313" key="2">
    <source>
        <dbReference type="EMBL" id="KIL62070.1"/>
    </source>
</evidence>
<dbReference type="EMBL" id="KN818276">
    <property type="protein sequence ID" value="KIL62070.1"/>
    <property type="molecule type" value="Genomic_DNA"/>
</dbReference>
<name>A0A0C2SG58_AMAMK</name>
<organism evidence="2 3">
    <name type="scientific">Amanita muscaria (strain Koide BX008)</name>
    <dbReference type="NCBI Taxonomy" id="946122"/>
    <lineage>
        <taxon>Eukaryota</taxon>
        <taxon>Fungi</taxon>
        <taxon>Dikarya</taxon>
        <taxon>Basidiomycota</taxon>
        <taxon>Agaricomycotina</taxon>
        <taxon>Agaricomycetes</taxon>
        <taxon>Agaricomycetidae</taxon>
        <taxon>Agaricales</taxon>
        <taxon>Pluteineae</taxon>
        <taxon>Amanitaceae</taxon>
        <taxon>Amanita</taxon>
    </lineage>
</organism>
<evidence type="ECO:0000313" key="3">
    <source>
        <dbReference type="Proteomes" id="UP000054549"/>
    </source>
</evidence>
<sequence length="127" mass="13798">MPSLVASRSWHTPPPRTPSPQPVTHGDHVHYRESHGGLNTGIVVGTEHHFGGPLYVAPLASHTVAHTDRLVQIHNPSHVAPTGHRDASLASDVSREHVFNPPSISYGGGSVHRRSLNSHFLSRAVKW</sequence>
<keyword evidence="3" id="KW-1185">Reference proteome</keyword>
<dbReference type="InParanoid" id="A0A0C2SG58"/>
<dbReference type="HOGENOM" id="CLU_106779_0_0_1"/>
<reference evidence="2 3" key="1">
    <citation type="submission" date="2014-04" db="EMBL/GenBank/DDBJ databases">
        <title>Evolutionary Origins and Diversification of the Mycorrhizal Mutualists.</title>
        <authorList>
            <consortium name="DOE Joint Genome Institute"/>
            <consortium name="Mycorrhizal Genomics Consortium"/>
            <person name="Kohler A."/>
            <person name="Kuo A."/>
            <person name="Nagy L.G."/>
            <person name="Floudas D."/>
            <person name="Copeland A."/>
            <person name="Barry K.W."/>
            <person name="Cichocki N."/>
            <person name="Veneault-Fourrey C."/>
            <person name="LaButti K."/>
            <person name="Lindquist E.A."/>
            <person name="Lipzen A."/>
            <person name="Lundell T."/>
            <person name="Morin E."/>
            <person name="Murat C."/>
            <person name="Riley R."/>
            <person name="Ohm R."/>
            <person name="Sun H."/>
            <person name="Tunlid A."/>
            <person name="Henrissat B."/>
            <person name="Grigoriev I.V."/>
            <person name="Hibbett D.S."/>
            <person name="Martin F."/>
        </authorList>
    </citation>
    <scope>NUCLEOTIDE SEQUENCE [LARGE SCALE GENOMIC DNA]</scope>
    <source>
        <strain evidence="2 3">Koide BX008</strain>
    </source>
</reference>
<accession>A0A0C2SG58</accession>
<dbReference type="Proteomes" id="UP000054549">
    <property type="component" value="Unassembled WGS sequence"/>
</dbReference>
<evidence type="ECO:0000256" key="1">
    <source>
        <dbReference type="SAM" id="MobiDB-lite"/>
    </source>
</evidence>
<gene>
    <name evidence="2" type="ORF">M378DRAFT_25814</name>
</gene>
<feature type="region of interest" description="Disordered" evidence="1">
    <location>
        <begin position="1"/>
        <end position="38"/>
    </location>
</feature>
<proteinExistence type="predicted"/>
<feature type="compositionally biased region" description="Pro residues" evidence="1">
    <location>
        <begin position="12"/>
        <end position="21"/>
    </location>
</feature>
<feature type="compositionally biased region" description="Basic and acidic residues" evidence="1">
    <location>
        <begin position="25"/>
        <end position="35"/>
    </location>
</feature>
<dbReference type="AlphaFoldDB" id="A0A0C2SG58"/>
<protein>
    <submittedName>
        <fullName evidence="2">Uncharacterized protein</fullName>
    </submittedName>
</protein>